<keyword evidence="1" id="KW-0472">Membrane</keyword>
<evidence type="ECO:0000256" key="1">
    <source>
        <dbReference type="SAM" id="Phobius"/>
    </source>
</evidence>
<proteinExistence type="predicted"/>
<keyword evidence="1" id="KW-1133">Transmembrane helix</keyword>
<evidence type="ECO:0008006" key="4">
    <source>
        <dbReference type="Google" id="ProtNLM"/>
    </source>
</evidence>
<name>A0ABV9FTA5_9NOCA</name>
<keyword evidence="1" id="KW-0812">Transmembrane</keyword>
<sequence>MEWLLGLLGGAVGGGIGGAKSPLGPLVSGAAGAVGGGITGVIIQTVTSSGLDFGQILAQVAGGGAVGAAITAVMGLATKAKAETR</sequence>
<dbReference type="Proteomes" id="UP001595914">
    <property type="component" value="Unassembled WGS sequence"/>
</dbReference>
<comment type="caution">
    <text evidence="2">The sequence shown here is derived from an EMBL/GenBank/DDBJ whole genome shotgun (WGS) entry which is preliminary data.</text>
</comment>
<gene>
    <name evidence="2" type="ORF">ACFO6S_15085</name>
</gene>
<keyword evidence="3" id="KW-1185">Reference proteome</keyword>
<feature type="transmembrane region" description="Helical" evidence="1">
    <location>
        <begin position="56"/>
        <end position="77"/>
    </location>
</feature>
<dbReference type="EMBL" id="JBHSFO010000009">
    <property type="protein sequence ID" value="MFC4605022.1"/>
    <property type="molecule type" value="Genomic_DNA"/>
</dbReference>
<dbReference type="RefSeq" id="WP_378418302.1">
    <property type="nucleotide sequence ID" value="NZ_JBHSFO010000009.1"/>
</dbReference>
<evidence type="ECO:0000313" key="3">
    <source>
        <dbReference type="Proteomes" id="UP001595914"/>
    </source>
</evidence>
<organism evidence="2 3">
    <name type="scientific">Rhodococcus kronopolitis</name>
    <dbReference type="NCBI Taxonomy" id="1460226"/>
    <lineage>
        <taxon>Bacteria</taxon>
        <taxon>Bacillati</taxon>
        <taxon>Actinomycetota</taxon>
        <taxon>Actinomycetes</taxon>
        <taxon>Mycobacteriales</taxon>
        <taxon>Nocardiaceae</taxon>
        <taxon>Rhodococcus</taxon>
    </lineage>
</organism>
<evidence type="ECO:0000313" key="2">
    <source>
        <dbReference type="EMBL" id="MFC4605022.1"/>
    </source>
</evidence>
<protein>
    <recommendedName>
        <fullName evidence="4">DNA methyltransferase</fullName>
    </recommendedName>
</protein>
<reference evidence="3" key="1">
    <citation type="journal article" date="2019" name="Int. J. Syst. Evol. Microbiol.">
        <title>The Global Catalogue of Microorganisms (GCM) 10K type strain sequencing project: providing services to taxonomists for standard genome sequencing and annotation.</title>
        <authorList>
            <consortium name="The Broad Institute Genomics Platform"/>
            <consortium name="The Broad Institute Genome Sequencing Center for Infectious Disease"/>
            <person name="Wu L."/>
            <person name="Ma J."/>
        </authorList>
    </citation>
    <scope>NUCLEOTIDE SEQUENCE [LARGE SCALE GENOMIC DNA]</scope>
    <source>
        <strain evidence="3">CCUG 54520</strain>
    </source>
</reference>
<accession>A0ABV9FTA5</accession>